<dbReference type="EMBL" id="JABDTM020026365">
    <property type="protein sequence ID" value="KAH0812020.1"/>
    <property type="molecule type" value="Genomic_DNA"/>
</dbReference>
<evidence type="ECO:0000256" key="1">
    <source>
        <dbReference type="SAM" id="MobiDB-lite"/>
    </source>
</evidence>
<name>A0A8J6H541_TENMO</name>
<evidence type="ECO:0000259" key="3">
    <source>
        <dbReference type="Pfam" id="PF01030"/>
    </source>
</evidence>
<dbReference type="InterPro" id="IPR036941">
    <property type="entry name" value="Rcpt_L-dom_sf"/>
</dbReference>
<keyword evidence="2" id="KW-1133">Transmembrane helix</keyword>
<dbReference type="SUPFAM" id="SSF52058">
    <property type="entry name" value="L domain-like"/>
    <property type="match status" value="1"/>
</dbReference>
<dbReference type="Pfam" id="PF01030">
    <property type="entry name" value="Recep_L_domain"/>
    <property type="match status" value="1"/>
</dbReference>
<evidence type="ECO:0000313" key="5">
    <source>
        <dbReference type="Proteomes" id="UP000719412"/>
    </source>
</evidence>
<evidence type="ECO:0000313" key="4">
    <source>
        <dbReference type="EMBL" id="KAH0812020.1"/>
    </source>
</evidence>
<sequence length="189" mass="21973">MREKFTPRQYRSRKDLGPPSPTNRFRTKPQSPYNRRRKLHENIPTPLPQRLRLRTYRGVDGKICPSLDIRNHPGRWRSCATVPLSWATFHVVLIDNVTNSSVYEKYSFPQLTEIADHLLVFRLAWLPSLGDLFPNLRVIRGNQLFLNFAIVVYRMPHLQEVCCCVVVVLVVVLCSHAVVQRRVLDASSR</sequence>
<feature type="compositionally biased region" description="Basic and acidic residues" evidence="1">
    <location>
        <begin position="1"/>
        <end position="16"/>
    </location>
</feature>
<protein>
    <recommendedName>
        <fullName evidence="3">Receptor L-domain domain-containing protein</fullName>
    </recommendedName>
</protein>
<dbReference type="Gene3D" id="3.80.20.20">
    <property type="entry name" value="Receptor L-domain"/>
    <property type="match status" value="1"/>
</dbReference>
<feature type="domain" description="Receptor L-domain" evidence="3">
    <location>
        <begin position="102"/>
        <end position="161"/>
    </location>
</feature>
<feature type="compositionally biased region" description="Polar residues" evidence="1">
    <location>
        <begin position="22"/>
        <end position="33"/>
    </location>
</feature>
<comment type="caution">
    <text evidence="4">The sequence shown here is derived from an EMBL/GenBank/DDBJ whole genome shotgun (WGS) entry which is preliminary data.</text>
</comment>
<proteinExistence type="predicted"/>
<gene>
    <name evidence="4" type="ORF">GEV33_010769</name>
</gene>
<feature type="transmembrane region" description="Helical" evidence="2">
    <location>
        <begin position="161"/>
        <end position="179"/>
    </location>
</feature>
<reference evidence="4" key="1">
    <citation type="journal article" date="2020" name="J Insects Food Feed">
        <title>The yellow mealworm (Tenebrio molitor) genome: a resource for the emerging insects as food and feed industry.</title>
        <authorList>
            <person name="Eriksson T."/>
            <person name="Andere A."/>
            <person name="Kelstrup H."/>
            <person name="Emery V."/>
            <person name="Picard C."/>
        </authorList>
    </citation>
    <scope>NUCLEOTIDE SEQUENCE</scope>
    <source>
        <strain evidence="4">Stoneville</strain>
        <tissue evidence="4">Whole head</tissue>
    </source>
</reference>
<keyword evidence="5" id="KW-1185">Reference proteome</keyword>
<dbReference type="InterPro" id="IPR000494">
    <property type="entry name" value="Rcpt_L-dom"/>
</dbReference>
<evidence type="ECO:0000256" key="2">
    <source>
        <dbReference type="SAM" id="Phobius"/>
    </source>
</evidence>
<keyword evidence="2" id="KW-0812">Transmembrane</keyword>
<organism evidence="4 5">
    <name type="scientific">Tenebrio molitor</name>
    <name type="common">Yellow mealworm beetle</name>
    <dbReference type="NCBI Taxonomy" id="7067"/>
    <lineage>
        <taxon>Eukaryota</taxon>
        <taxon>Metazoa</taxon>
        <taxon>Ecdysozoa</taxon>
        <taxon>Arthropoda</taxon>
        <taxon>Hexapoda</taxon>
        <taxon>Insecta</taxon>
        <taxon>Pterygota</taxon>
        <taxon>Neoptera</taxon>
        <taxon>Endopterygota</taxon>
        <taxon>Coleoptera</taxon>
        <taxon>Polyphaga</taxon>
        <taxon>Cucujiformia</taxon>
        <taxon>Tenebrionidae</taxon>
        <taxon>Tenebrio</taxon>
    </lineage>
</organism>
<keyword evidence="2" id="KW-0472">Membrane</keyword>
<accession>A0A8J6H541</accession>
<dbReference type="AlphaFoldDB" id="A0A8J6H541"/>
<feature type="region of interest" description="Disordered" evidence="1">
    <location>
        <begin position="1"/>
        <end position="41"/>
    </location>
</feature>
<dbReference type="Proteomes" id="UP000719412">
    <property type="component" value="Unassembled WGS sequence"/>
</dbReference>
<reference evidence="4" key="2">
    <citation type="submission" date="2021-08" db="EMBL/GenBank/DDBJ databases">
        <authorList>
            <person name="Eriksson T."/>
        </authorList>
    </citation>
    <scope>NUCLEOTIDE SEQUENCE</scope>
    <source>
        <strain evidence="4">Stoneville</strain>
        <tissue evidence="4">Whole head</tissue>
    </source>
</reference>